<dbReference type="EnsemblMetazoa" id="XM_044461470.1">
    <property type="protein sequence ID" value="XP_044317405.1"/>
    <property type="gene ID" value="LOC108038729"/>
</dbReference>
<accession>A0ABM5JF01</accession>
<proteinExistence type="predicted"/>
<dbReference type="GeneID" id="108038729"/>
<reference evidence="3" key="1">
    <citation type="journal article" date="2021" name="Elife">
        <title>Highly contiguous assemblies of 101 drosophilid genomes.</title>
        <authorList>
            <person name="Kim B.Y."/>
            <person name="Wang J.R."/>
            <person name="Miller D.E."/>
            <person name="Barmina O."/>
            <person name="Delaney E."/>
            <person name="Thompson A."/>
            <person name="Comeault A.A."/>
            <person name="Peede D."/>
            <person name="D'Agostino E.R."/>
            <person name="Pelaez J."/>
            <person name="Aguilar J.M."/>
            <person name="Haji D."/>
            <person name="Matsunaga T."/>
            <person name="Armstrong E.E."/>
            <person name="Zych M."/>
            <person name="Ogawa Y."/>
            <person name="Stamenkovic-Radak M."/>
            <person name="Jelic M."/>
            <person name="Veselinovic M.S."/>
            <person name="Tanaskovic M."/>
            <person name="Eric P."/>
            <person name="Gao J.J."/>
            <person name="Katoh T.K."/>
            <person name="Toda M.J."/>
            <person name="Watabe H."/>
            <person name="Watada M."/>
            <person name="Davis J.S."/>
            <person name="Moyle L.C."/>
            <person name="Manoli G."/>
            <person name="Bertolini E."/>
            <person name="Kostal V."/>
            <person name="Hawley R.S."/>
            <person name="Takahashi A."/>
            <person name="Jones C.D."/>
            <person name="Price D.K."/>
            <person name="Whiteman N."/>
            <person name="Kopp A."/>
            <person name="Matute D.R."/>
            <person name="Petrov D.A."/>
        </authorList>
    </citation>
    <scope>NUCLEOTIDE SEQUENCE [LARGE SCALE GENOMIC DNA]</scope>
</reference>
<dbReference type="EnsemblMetazoa" id="XM_044461468.1">
    <property type="protein sequence ID" value="XP_044317403.1"/>
    <property type="gene ID" value="LOC108038729"/>
</dbReference>
<dbReference type="RefSeq" id="XP_044317403.1">
    <property type="nucleotide sequence ID" value="XM_044461468.1"/>
</dbReference>
<dbReference type="RefSeq" id="XP_044317400.1">
    <property type="nucleotide sequence ID" value="XM_044461465.1"/>
</dbReference>
<dbReference type="RefSeq" id="XP_044317405.1">
    <property type="nucleotide sequence ID" value="XM_044461470.1"/>
</dbReference>
<reference evidence="2" key="2">
    <citation type="submission" date="2025-05" db="UniProtKB">
        <authorList>
            <consortium name="EnsemblMetazoa"/>
        </authorList>
    </citation>
    <scope>IDENTIFICATION</scope>
</reference>
<feature type="compositionally biased region" description="Low complexity" evidence="1">
    <location>
        <begin position="235"/>
        <end position="255"/>
    </location>
</feature>
<evidence type="ECO:0000313" key="3">
    <source>
        <dbReference type="Proteomes" id="UP001652680"/>
    </source>
</evidence>
<protein>
    <submittedName>
        <fullName evidence="2">Uncharacterized protein</fullName>
    </submittedName>
</protein>
<dbReference type="Proteomes" id="UP001652680">
    <property type="component" value="Unassembled WGS sequence"/>
</dbReference>
<dbReference type="EnsemblMetazoa" id="XM_044461466.1">
    <property type="protein sequence ID" value="XP_044317401.1"/>
    <property type="gene ID" value="LOC108038729"/>
</dbReference>
<keyword evidence="3" id="KW-1185">Reference proteome</keyword>
<dbReference type="RefSeq" id="XP_044317402.1">
    <property type="nucleotide sequence ID" value="XM_044461467.1"/>
</dbReference>
<dbReference type="RefSeq" id="XP_044317404.1">
    <property type="nucleotide sequence ID" value="XM_044461469.1"/>
</dbReference>
<evidence type="ECO:0000313" key="2">
    <source>
        <dbReference type="EnsemblMetazoa" id="XP_044317403.1"/>
    </source>
</evidence>
<organism evidence="2 3">
    <name type="scientific">Drosophila rhopaloa</name>
    <name type="common">Fruit fly</name>
    <dbReference type="NCBI Taxonomy" id="1041015"/>
    <lineage>
        <taxon>Eukaryota</taxon>
        <taxon>Metazoa</taxon>
        <taxon>Ecdysozoa</taxon>
        <taxon>Arthropoda</taxon>
        <taxon>Hexapoda</taxon>
        <taxon>Insecta</taxon>
        <taxon>Pterygota</taxon>
        <taxon>Neoptera</taxon>
        <taxon>Endopterygota</taxon>
        <taxon>Diptera</taxon>
        <taxon>Brachycera</taxon>
        <taxon>Muscomorpha</taxon>
        <taxon>Ephydroidea</taxon>
        <taxon>Drosophilidae</taxon>
        <taxon>Drosophila</taxon>
        <taxon>Sophophora</taxon>
    </lineage>
</organism>
<name>A0ABM5JF01_DRORH</name>
<dbReference type="EnsemblMetazoa" id="XM_044461471.1">
    <property type="protein sequence ID" value="XP_044317406.1"/>
    <property type="gene ID" value="LOC108038729"/>
</dbReference>
<dbReference type="EnsemblMetazoa" id="XM_044461467.1">
    <property type="protein sequence ID" value="XP_044317402.1"/>
    <property type="gene ID" value="LOC108038729"/>
</dbReference>
<dbReference type="RefSeq" id="XP_044317401.1">
    <property type="nucleotide sequence ID" value="XM_044461466.1"/>
</dbReference>
<dbReference type="EnsemblMetazoa" id="XM_044461465.1">
    <property type="protein sequence ID" value="XP_044317400.1"/>
    <property type="gene ID" value="LOC108038729"/>
</dbReference>
<sequence>MISGYDQQNKQLHRDLAKERRRRTDELSSVIKSLFLFEIKLKNDIKVINQQLLDKDSEICRLTRLTCSLRKRLDNKQRDKSMVANQVPKSEDCLVLEALRCNNCRQQFYDIGLSGCFTREISKELSAADKFGSGSSSDDTVSSSFYGARRSVRYTSKRTAGSFQDYMRLRSLHIDDIALEKQLKTNTSSVSREDSRTSYEQQHLYPLVKERIDSVKPAQENADSDHGCLELDSQQLLPKSPSSQRSSRTTGSSESAHLEGDDGIFFNKFESERERLYSLQTDFKIVQRRCPDFSEASPKQIYETTTDDWYASASDQEELTVAAKPYNQGAVNPVLECVNQILIEQSMEETMRDLVPKSALAFTSVYSNRTRRSFLSGRRISNGRKRVHFSTKNSMVHVLRHDDNDQDIQRQPLFSHYHPSATAGDVLNYESIYSNEYEPIGSEQPSNLYVDMVAATVAAAMKVKATLNGLNATHKLPPALPPKPANLLKFNKSLLQMEMQLEDQNNCSASTTTATEPDYCSISEVGVTSVQIMADVHKAPESSSPSADDQDKLEGAFGAGGLFDDNYSHKTDEFEEIFADIPKLPNVAAIIAPKHPNYIMMKPKSAQPPRSPKSESHLQYKCKHDPNILAEINKSMTFPNSHTTSKSLPSMSLSKSVLCAVVDPSNDMPIQAEFDWYNLDEEYDQGQETSINPLDEGLLNEIGKVNGRSMNAADEYNLDEEFQQDTLLIPIKIEKSWAQSQLQPESEGQPTLLPSKVKKNLASVKKFIQGSGLSTKLLP</sequence>
<dbReference type="RefSeq" id="XP_044317406.1">
    <property type="nucleotide sequence ID" value="XM_044461471.1"/>
</dbReference>
<feature type="region of interest" description="Disordered" evidence="1">
    <location>
        <begin position="235"/>
        <end position="259"/>
    </location>
</feature>
<dbReference type="EnsemblMetazoa" id="XM_044461469.1">
    <property type="protein sequence ID" value="XP_044317404.1"/>
    <property type="gene ID" value="LOC108038729"/>
</dbReference>
<evidence type="ECO:0000256" key="1">
    <source>
        <dbReference type="SAM" id="MobiDB-lite"/>
    </source>
</evidence>